<feature type="transmembrane region" description="Helical" evidence="1">
    <location>
        <begin position="763"/>
        <end position="783"/>
    </location>
</feature>
<feature type="transmembrane region" description="Helical" evidence="1">
    <location>
        <begin position="562"/>
        <end position="583"/>
    </location>
</feature>
<feature type="transmembrane region" description="Helical" evidence="1">
    <location>
        <begin position="733"/>
        <end position="751"/>
    </location>
</feature>
<keyword evidence="1" id="KW-0472">Membrane</keyword>
<dbReference type="Pfam" id="PF00501">
    <property type="entry name" value="AMP-binding"/>
    <property type="match status" value="1"/>
</dbReference>
<dbReference type="STRING" id="641025.SAMN05421507_118111"/>
<proteinExistence type="predicted"/>
<dbReference type="InterPro" id="IPR042099">
    <property type="entry name" value="ANL_N_sf"/>
</dbReference>
<dbReference type="AlphaFoldDB" id="A0A1H0WDC6"/>
<feature type="transmembrane region" description="Helical" evidence="1">
    <location>
        <begin position="636"/>
        <end position="653"/>
    </location>
</feature>
<protein>
    <submittedName>
        <fullName evidence="4">Acyl-CoA synthetase (AMP-forming)/AMP-acid ligase II</fullName>
    </submittedName>
</protein>
<keyword evidence="5" id="KW-1185">Reference proteome</keyword>
<dbReference type="InterPro" id="IPR000873">
    <property type="entry name" value="AMP-dep_synth/lig_dom"/>
</dbReference>
<dbReference type="SUPFAM" id="SSF47336">
    <property type="entry name" value="ACP-like"/>
    <property type="match status" value="1"/>
</dbReference>
<name>A0A1H0WDC6_9PSEU</name>
<dbReference type="Pfam" id="PF00550">
    <property type="entry name" value="PP-binding"/>
    <property type="match status" value="1"/>
</dbReference>
<keyword evidence="4" id="KW-0436">Ligase</keyword>
<dbReference type="InterPro" id="IPR009081">
    <property type="entry name" value="PP-bd_ACP"/>
</dbReference>
<dbReference type="SUPFAM" id="SSF56801">
    <property type="entry name" value="Acetyl-CoA synthetase-like"/>
    <property type="match status" value="1"/>
</dbReference>
<evidence type="ECO:0000259" key="3">
    <source>
        <dbReference type="Pfam" id="PF00550"/>
    </source>
</evidence>
<feature type="transmembrane region" description="Helical" evidence="1">
    <location>
        <begin position="603"/>
        <end position="624"/>
    </location>
</feature>
<dbReference type="InterPro" id="IPR036736">
    <property type="entry name" value="ACP-like_sf"/>
</dbReference>
<gene>
    <name evidence="4" type="ORF">SAMN05421507_118111</name>
</gene>
<feature type="domain" description="AMP-dependent synthetase/ligase" evidence="2">
    <location>
        <begin position="110"/>
        <end position="314"/>
    </location>
</feature>
<dbReference type="Gene3D" id="1.10.1200.10">
    <property type="entry name" value="ACP-like"/>
    <property type="match status" value="1"/>
</dbReference>
<evidence type="ECO:0000256" key="1">
    <source>
        <dbReference type="SAM" id="Phobius"/>
    </source>
</evidence>
<dbReference type="GO" id="GO:0016874">
    <property type="term" value="F:ligase activity"/>
    <property type="evidence" value="ECO:0007669"/>
    <property type="project" value="UniProtKB-KW"/>
</dbReference>
<keyword evidence="1" id="KW-1133">Transmembrane helix</keyword>
<dbReference type="Proteomes" id="UP000199691">
    <property type="component" value="Unassembled WGS sequence"/>
</dbReference>
<accession>A0A1H0WDC6</accession>
<dbReference type="Gene3D" id="3.40.50.12780">
    <property type="entry name" value="N-terminal domain of ligase-like"/>
    <property type="match status" value="1"/>
</dbReference>
<dbReference type="RefSeq" id="WP_090103006.1">
    <property type="nucleotide sequence ID" value="NZ_FNIX01000018.1"/>
</dbReference>
<sequence length="815" mass="87368">MTATADLGFAHHLAAHGDRLALVAETGSLSYRELDRRVAAAAERLGTTRRLVLLAAENDVESLVVYLAALRGGHPVVLASTAQVPALTATYDPDVVISGAWTERRTGTAHELHPELALLLSTSGTTGSPKLVRLSADNLAANAASIAECLDVRPTDRAITSLPLHYCYGLSVVNSNLARGAALVLTSRSVIEPEFWDLVREHGVTSLHGVPHTFGLLDGIGFADLDLPSLRYVTQAGGRLAPADVVRYASLGSERGWRFYVMYGQTEATARMAYLPPELAAAHPAAIGVPVPGGALRIDDGELVFSGPNVMLGYADSAADLARGRTTFELRTGDLGTEAGGVFSVTGRKSRFVKPFGLRVDLDRVERSLADDGLRVACTGDDDGLVLAVLGDADRAARLVRALTGLPATAVRAHPVTAIPLLPSGKVDYRAVAPPPEREWTSVREVFSSVLGARSVPDEATFTSLGGDSLRYVQMTVQLQRLLGDLPASWPSMPVSQLEQLRATHPRVPMIDTTIVLRALSILLVVGSHVGLFKLLGGAHLLLVVAGWNIARFLLPAHPLRILRATAFIAVPTSLWLVYRMAVTDDVTLDNVLLVNNFTRVGAAGYWFVEVVVHVLALCVLVFAIPAVRRWEQRHAYLFALVLLASGLVLRFTVDGDFFVRNMTTFGAAWFIALGWLAQRSPALWQKCLVVVVLVVMVPGRMEELSREIVVISGVVLLLSLTRLPVPRRLLSPLSLLASASLAIYLTHYAVFPPLQPRVPAAIVWVVCTAVGCGVWLVVVRVAGVARRALAAHVRPSAPACKASEPSADAVVVLR</sequence>
<feature type="domain" description="Carrier" evidence="3">
    <location>
        <begin position="443"/>
        <end position="484"/>
    </location>
</feature>
<keyword evidence="1" id="KW-0812">Transmembrane</keyword>
<feature type="transmembrane region" description="Helical" evidence="1">
    <location>
        <begin position="659"/>
        <end position="677"/>
    </location>
</feature>
<organism evidence="4 5">
    <name type="scientific">Lentzea jiangxiensis</name>
    <dbReference type="NCBI Taxonomy" id="641025"/>
    <lineage>
        <taxon>Bacteria</taxon>
        <taxon>Bacillati</taxon>
        <taxon>Actinomycetota</taxon>
        <taxon>Actinomycetes</taxon>
        <taxon>Pseudonocardiales</taxon>
        <taxon>Pseudonocardiaceae</taxon>
        <taxon>Lentzea</taxon>
    </lineage>
</organism>
<dbReference type="PANTHER" id="PTHR43767">
    <property type="entry name" value="LONG-CHAIN-FATTY-ACID--COA LIGASE"/>
    <property type="match status" value="1"/>
</dbReference>
<evidence type="ECO:0000259" key="2">
    <source>
        <dbReference type="Pfam" id="PF00501"/>
    </source>
</evidence>
<dbReference type="InterPro" id="IPR050237">
    <property type="entry name" value="ATP-dep_AMP-bd_enzyme"/>
</dbReference>
<reference evidence="5" key="1">
    <citation type="submission" date="2016-10" db="EMBL/GenBank/DDBJ databases">
        <authorList>
            <person name="Varghese N."/>
            <person name="Submissions S."/>
        </authorList>
    </citation>
    <scope>NUCLEOTIDE SEQUENCE [LARGE SCALE GENOMIC DNA]</scope>
    <source>
        <strain evidence="5">CGMCC 4.6609</strain>
    </source>
</reference>
<dbReference type="OrthoDB" id="8445630at2"/>
<evidence type="ECO:0000313" key="4">
    <source>
        <dbReference type="EMBL" id="SDP88465.1"/>
    </source>
</evidence>
<evidence type="ECO:0000313" key="5">
    <source>
        <dbReference type="Proteomes" id="UP000199691"/>
    </source>
</evidence>
<dbReference type="PANTHER" id="PTHR43767:SF10">
    <property type="entry name" value="SURFACTIN SYNTHASE SUBUNIT 1"/>
    <property type="match status" value="1"/>
</dbReference>
<dbReference type="EMBL" id="FNIX01000018">
    <property type="protein sequence ID" value="SDP88465.1"/>
    <property type="molecule type" value="Genomic_DNA"/>
</dbReference>